<dbReference type="PANTHER" id="PTHR47489">
    <property type="entry name" value="ACYL-COA N-ACYLTRANSFERASES (NAT) SUPERFAMILY PROTEIN"/>
    <property type="match status" value="1"/>
</dbReference>
<accession>A0A0E0KRL4</accession>
<organism evidence="3">
    <name type="scientific">Oryza punctata</name>
    <name type="common">Red rice</name>
    <dbReference type="NCBI Taxonomy" id="4537"/>
    <lineage>
        <taxon>Eukaryota</taxon>
        <taxon>Viridiplantae</taxon>
        <taxon>Streptophyta</taxon>
        <taxon>Embryophyta</taxon>
        <taxon>Tracheophyta</taxon>
        <taxon>Spermatophyta</taxon>
        <taxon>Magnoliopsida</taxon>
        <taxon>Liliopsida</taxon>
        <taxon>Poales</taxon>
        <taxon>Poaceae</taxon>
        <taxon>BOP clade</taxon>
        <taxon>Oryzoideae</taxon>
        <taxon>Oryzeae</taxon>
        <taxon>Oryzinae</taxon>
        <taxon>Oryza</taxon>
    </lineage>
</organism>
<dbReference type="eggNOG" id="ENOG502QTIQ">
    <property type="taxonomic scope" value="Eukaryota"/>
</dbReference>
<evidence type="ECO:0000259" key="2">
    <source>
        <dbReference type="PROSITE" id="PS51186"/>
    </source>
</evidence>
<dbReference type="Gramene" id="OPUNC04G13200.1">
    <property type="protein sequence ID" value="OPUNC04G13200.1"/>
    <property type="gene ID" value="OPUNC04G13200"/>
</dbReference>
<dbReference type="SUPFAM" id="SSF55729">
    <property type="entry name" value="Acyl-CoA N-acyltransferases (Nat)"/>
    <property type="match status" value="1"/>
</dbReference>
<feature type="compositionally biased region" description="Acidic residues" evidence="1">
    <location>
        <begin position="165"/>
        <end position="182"/>
    </location>
</feature>
<dbReference type="Pfam" id="PF00583">
    <property type="entry name" value="Acetyltransf_1"/>
    <property type="match status" value="1"/>
</dbReference>
<dbReference type="PROSITE" id="PS51186">
    <property type="entry name" value="GNAT"/>
    <property type="match status" value="1"/>
</dbReference>
<dbReference type="STRING" id="4537.A0A0E0KRL4"/>
<reference evidence="3" key="1">
    <citation type="submission" date="2015-04" db="UniProtKB">
        <authorList>
            <consortium name="EnsemblPlants"/>
        </authorList>
    </citation>
    <scope>IDENTIFICATION</scope>
</reference>
<dbReference type="HOGENOM" id="CLU_072195_1_0_1"/>
<dbReference type="InterPro" id="IPR000182">
    <property type="entry name" value="GNAT_dom"/>
</dbReference>
<reference evidence="3" key="2">
    <citation type="submission" date="2018-05" db="EMBL/GenBank/DDBJ databases">
        <title>OpunRS2 (Oryza punctata Reference Sequence Version 2).</title>
        <authorList>
            <person name="Zhang J."/>
            <person name="Kudrna D."/>
            <person name="Lee S."/>
            <person name="Talag J."/>
            <person name="Welchert J."/>
            <person name="Wing R.A."/>
        </authorList>
    </citation>
    <scope>NUCLEOTIDE SEQUENCE [LARGE SCALE GENOMIC DNA]</scope>
</reference>
<dbReference type="AlphaFoldDB" id="A0A0E0KRL4"/>
<dbReference type="InterPro" id="IPR016181">
    <property type="entry name" value="Acyl_CoA_acyltransferase"/>
</dbReference>
<dbReference type="OMA" id="AMHEIDI"/>
<sequence length="315" mass="34524">MAAAAFLLPAVSPAAPAHPRLLFSHSPYRSRPRVHHVRLAASRPAASRSDGEGDGGGGGGVAGGGVFLSPRALSQLDEIAAFRYAHSFPHGRLTVRALTQADDDESDALVRLLASSFAENVRWAPAQRYEQLLAFVIRRYLFERRGLAPHAAVLVGYYRPAATGDGEEEDEDEREGNEDGDYGEMACTAEVSLDAVGAPGAPPTPTPPLDFPYICNMTVKTSLRRRGIGKQLLKACEDLIIKMDAKRRVYLHCRIIDQVPFNMYRKAGYNIVQTDSILVWLSLQKRKHLMSKELLQTSASSESTTKDFDDNNLTS</sequence>
<name>A0A0E0KRL4_ORYPU</name>
<evidence type="ECO:0000313" key="4">
    <source>
        <dbReference type="Proteomes" id="UP000026962"/>
    </source>
</evidence>
<dbReference type="Gene3D" id="3.40.630.30">
    <property type="match status" value="1"/>
</dbReference>
<proteinExistence type="predicted"/>
<evidence type="ECO:0000256" key="1">
    <source>
        <dbReference type="SAM" id="MobiDB-lite"/>
    </source>
</evidence>
<dbReference type="GO" id="GO:0016747">
    <property type="term" value="F:acyltransferase activity, transferring groups other than amino-acyl groups"/>
    <property type="evidence" value="ECO:0007669"/>
    <property type="project" value="InterPro"/>
</dbReference>
<feature type="region of interest" description="Disordered" evidence="1">
    <location>
        <begin position="163"/>
        <end position="182"/>
    </location>
</feature>
<evidence type="ECO:0000313" key="3">
    <source>
        <dbReference type="EnsemblPlants" id="OPUNC04G13200.1"/>
    </source>
</evidence>
<keyword evidence="4" id="KW-1185">Reference proteome</keyword>
<dbReference type="CDD" id="cd04301">
    <property type="entry name" value="NAT_SF"/>
    <property type="match status" value="1"/>
</dbReference>
<protein>
    <recommendedName>
        <fullName evidence="2">N-acetyltransferase domain-containing protein</fullName>
    </recommendedName>
</protein>
<dbReference type="Proteomes" id="UP000026962">
    <property type="component" value="Chromosome 4"/>
</dbReference>
<dbReference type="PANTHER" id="PTHR47489:SF2">
    <property type="entry name" value="GCN5-RELATED N-ACETYLTRANSFERASE 5, CHLOROPLASTIC"/>
    <property type="match status" value="1"/>
</dbReference>
<feature type="domain" description="N-acetyltransferase" evidence="2">
    <location>
        <begin position="142"/>
        <end position="295"/>
    </location>
</feature>
<dbReference type="EnsemblPlants" id="OPUNC04G13200.1">
    <property type="protein sequence ID" value="OPUNC04G13200.1"/>
    <property type="gene ID" value="OPUNC04G13200"/>
</dbReference>